<gene>
    <name evidence="11" type="ORF">BDFB_001587</name>
</gene>
<name>A0A482V144_ASBVE</name>
<dbReference type="PANTHER" id="PTHR12226">
    <property type="entry name" value="MANNOSE-P-DOLICHOL UTILIZATION DEFECT 1 LEC35 -RELATED"/>
    <property type="match status" value="1"/>
</dbReference>
<reference evidence="11 12" key="1">
    <citation type="submission" date="2017-03" db="EMBL/GenBank/DDBJ databases">
        <title>Genome of the blue death feigning beetle - Asbolus verrucosus.</title>
        <authorList>
            <person name="Rider S.D."/>
        </authorList>
    </citation>
    <scope>NUCLEOTIDE SEQUENCE [LARGE SCALE GENOMIC DNA]</scope>
    <source>
        <strain evidence="11">Butters</strain>
        <tissue evidence="11">Head and leg muscle</tissue>
    </source>
</reference>
<keyword evidence="4" id="KW-0677">Repeat</keyword>
<feature type="transmembrane region" description="Helical" evidence="10">
    <location>
        <begin position="76"/>
        <end position="94"/>
    </location>
</feature>
<dbReference type="GO" id="GO:0009312">
    <property type="term" value="P:oligosaccharide biosynthetic process"/>
    <property type="evidence" value="ECO:0007669"/>
    <property type="project" value="TreeGrafter"/>
</dbReference>
<dbReference type="Proteomes" id="UP000292052">
    <property type="component" value="Unassembled WGS sequence"/>
</dbReference>
<proteinExistence type="inferred from homology"/>
<evidence type="ECO:0000256" key="8">
    <source>
        <dbReference type="ARBA" id="ARBA00067517"/>
    </source>
</evidence>
<dbReference type="PIRSF" id="PIRSF023381">
    <property type="entry name" value="MannP-dilichol_defect-1p"/>
    <property type="match status" value="1"/>
</dbReference>
<dbReference type="GO" id="GO:0016020">
    <property type="term" value="C:membrane"/>
    <property type="evidence" value="ECO:0007669"/>
    <property type="project" value="UniProtKB-SubCell"/>
</dbReference>
<dbReference type="Pfam" id="PF04193">
    <property type="entry name" value="PQ-loop"/>
    <property type="match status" value="2"/>
</dbReference>
<evidence type="ECO:0000256" key="4">
    <source>
        <dbReference type="ARBA" id="ARBA00022737"/>
    </source>
</evidence>
<organism evidence="11 12">
    <name type="scientific">Asbolus verrucosus</name>
    <name type="common">Desert ironclad beetle</name>
    <dbReference type="NCBI Taxonomy" id="1661398"/>
    <lineage>
        <taxon>Eukaryota</taxon>
        <taxon>Metazoa</taxon>
        <taxon>Ecdysozoa</taxon>
        <taxon>Arthropoda</taxon>
        <taxon>Hexapoda</taxon>
        <taxon>Insecta</taxon>
        <taxon>Pterygota</taxon>
        <taxon>Neoptera</taxon>
        <taxon>Endopterygota</taxon>
        <taxon>Coleoptera</taxon>
        <taxon>Polyphaga</taxon>
        <taxon>Cucujiformia</taxon>
        <taxon>Tenebrionidae</taxon>
        <taxon>Pimeliinae</taxon>
        <taxon>Asbolus</taxon>
    </lineage>
</organism>
<keyword evidence="2" id="KW-0813">Transport</keyword>
<comment type="caution">
    <text evidence="11">The sequence shown here is derived from an EMBL/GenBank/DDBJ whole genome shotgun (WGS) entry which is preliminary data.</text>
</comment>
<keyword evidence="6 9" id="KW-0472">Membrane</keyword>
<evidence type="ECO:0000313" key="11">
    <source>
        <dbReference type="EMBL" id="RZB38686.1"/>
    </source>
</evidence>
<keyword evidence="3 9" id="KW-0812">Transmembrane</keyword>
<protein>
    <recommendedName>
        <fullName evidence="8 9">Mannose-P-dolichol utilization defect 1 protein homolog</fullName>
    </recommendedName>
</protein>
<feature type="transmembrane region" description="Helical" evidence="10">
    <location>
        <begin position="183"/>
        <end position="201"/>
    </location>
</feature>
<feature type="transmembrane region" description="Helical" evidence="10">
    <location>
        <begin position="213"/>
        <end position="234"/>
    </location>
</feature>
<keyword evidence="12" id="KW-1185">Reference proteome</keyword>
<evidence type="ECO:0000256" key="7">
    <source>
        <dbReference type="ARBA" id="ARBA00038475"/>
    </source>
</evidence>
<evidence type="ECO:0000313" key="12">
    <source>
        <dbReference type="Proteomes" id="UP000292052"/>
    </source>
</evidence>
<feature type="transmembrane region" description="Helical" evidence="10">
    <location>
        <begin position="37"/>
        <end position="56"/>
    </location>
</feature>
<dbReference type="STRING" id="1661398.A0A482V144"/>
<feature type="transmembrane region" description="Helical" evidence="10">
    <location>
        <begin position="136"/>
        <end position="163"/>
    </location>
</feature>
<dbReference type="FunFam" id="1.20.1280.290:FF:000031">
    <property type="entry name" value="Mannose-P-dolichol utilization defect 1"/>
    <property type="match status" value="1"/>
</dbReference>
<comment type="subcellular location">
    <subcellularLocation>
        <location evidence="1 9">Membrane</location>
        <topology evidence="1 9">Multi-pass membrane protein</topology>
    </subcellularLocation>
</comment>
<dbReference type="AlphaFoldDB" id="A0A482V144"/>
<feature type="transmembrane region" description="Helical" evidence="10">
    <location>
        <begin position="106"/>
        <end position="124"/>
    </location>
</feature>
<evidence type="ECO:0000256" key="10">
    <source>
        <dbReference type="SAM" id="Phobius"/>
    </source>
</evidence>
<dbReference type="SMART" id="SM00679">
    <property type="entry name" value="CTNS"/>
    <property type="match status" value="2"/>
</dbReference>
<evidence type="ECO:0000256" key="2">
    <source>
        <dbReference type="ARBA" id="ARBA00022448"/>
    </source>
</evidence>
<accession>A0A482V144</accession>
<dbReference type="Gene3D" id="1.20.1280.290">
    <property type="match status" value="2"/>
</dbReference>
<dbReference type="EMBL" id="QDEB01134924">
    <property type="protein sequence ID" value="RZB38686.1"/>
    <property type="molecule type" value="Genomic_DNA"/>
</dbReference>
<evidence type="ECO:0000256" key="9">
    <source>
        <dbReference type="PIRNR" id="PIRNR023381"/>
    </source>
</evidence>
<dbReference type="PANTHER" id="PTHR12226:SF2">
    <property type="entry name" value="MANNOSE-P-DOLICHOL UTILIZATION DEFECT 1 PROTEIN"/>
    <property type="match status" value="1"/>
</dbReference>
<evidence type="ECO:0000256" key="5">
    <source>
        <dbReference type="ARBA" id="ARBA00022989"/>
    </source>
</evidence>
<evidence type="ECO:0000256" key="3">
    <source>
        <dbReference type="ARBA" id="ARBA00022692"/>
    </source>
</evidence>
<sequence>MNSTAFDFLRPVALLILTPHCFDNYFVKFDFFDGPCFSATLSKCLGLGIILGSVLVKLPQIIKIYKSKSGEGISMLSVTLDLAAITIYASYSFLKQFPFSAWGDAAFLGLQTVVVAILVLHYGGSTLNAISYLVTYLFITLVLISGLTPINIMWTLQGCNIFIVVSGKLTQAYSNLKNGHTGQLSAVTLIMLFLGSLARIFTSIQETGDKIVILTYIASTLANGVLVGQLAYYWNVVPRKEKTQ</sequence>
<evidence type="ECO:0000256" key="1">
    <source>
        <dbReference type="ARBA" id="ARBA00004141"/>
    </source>
</evidence>
<dbReference type="InterPro" id="IPR016817">
    <property type="entry name" value="MannP-dilichol_defect-1"/>
</dbReference>
<dbReference type="OrthoDB" id="271506at2759"/>
<comment type="similarity">
    <text evidence="7 9">Belongs to the MPDU1 (TC 2.A.43.3) family.</text>
</comment>
<dbReference type="FunFam" id="1.20.1280.290:FF:000006">
    <property type="entry name" value="mannose-P-dolichol utilization defect 1 protein"/>
    <property type="match status" value="1"/>
</dbReference>
<evidence type="ECO:0000256" key="6">
    <source>
        <dbReference type="ARBA" id="ARBA00023136"/>
    </source>
</evidence>
<keyword evidence="5 9" id="KW-1133">Transmembrane helix</keyword>
<dbReference type="InterPro" id="IPR006603">
    <property type="entry name" value="PQ-loop_rpt"/>
</dbReference>